<organism evidence="1 2">
    <name type="scientific">Haemophilus haemolyticus</name>
    <dbReference type="NCBI Taxonomy" id="726"/>
    <lineage>
        <taxon>Bacteria</taxon>
        <taxon>Pseudomonadati</taxon>
        <taxon>Pseudomonadota</taxon>
        <taxon>Gammaproteobacteria</taxon>
        <taxon>Pasteurellales</taxon>
        <taxon>Pasteurellaceae</taxon>
        <taxon>Haemophilus</taxon>
    </lineage>
</organism>
<accession>A0AAQ1YLH4</accession>
<reference evidence="1 2" key="1">
    <citation type="submission" date="2018-12" db="EMBL/GenBank/DDBJ databases">
        <authorList>
            <person name="Fluit A.C."/>
        </authorList>
    </citation>
    <scope>NUCLEOTIDE SEQUENCE [LARGE SCALE GENOMIC DNA]</scope>
    <source>
        <strain evidence="1 2">16-549009</strain>
    </source>
</reference>
<protein>
    <submittedName>
        <fullName evidence="1">Uncharacterized protein</fullName>
    </submittedName>
</protein>
<gene>
    <name evidence="1" type="ORF">EGH31_0871</name>
</gene>
<dbReference type="AlphaFoldDB" id="A0AAQ1YLH4"/>
<evidence type="ECO:0000313" key="2">
    <source>
        <dbReference type="Proteomes" id="UP000294998"/>
    </source>
</evidence>
<dbReference type="EMBL" id="RWKG01000019">
    <property type="protein sequence ID" value="TDN42207.1"/>
    <property type="molecule type" value="Genomic_DNA"/>
</dbReference>
<proteinExistence type="predicted"/>
<sequence>MLSFIKSKIACILAKKWAFGNSGVNDLGYLKSQKISPHF</sequence>
<name>A0AAQ1YLH4_HAEHA</name>
<comment type="caution">
    <text evidence="1">The sequence shown here is derived from an EMBL/GenBank/DDBJ whole genome shotgun (WGS) entry which is preliminary data.</text>
</comment>
<evidence type="ECO:0000313" key="1">
    <source>
        <dbReference type="EMBL" id="TDN42207.1"/>
    </source>
</evidence>
<dbReference type="Proteomes" id="UP000294998">
    <property type="component" value="Unassembled WGS sequence"/>
</dbReference>